<keyword evidence="5 8" id="KW-1133">Transmembrane helix</keyword>
<proteinExistence type="inferred from homology"/>
<evidence type="ECO:0000256" key="7">
    <source>
        <dbReference type="RuleBase" id="RU003346"/>
    </source>
</evidence>
<organism evidence="10 11">
    <name type="scientific">Aspergillus nomiae NRRL (strain ATCC 15546 / NRRL 13137 / CBS 260.88 / M93)</name>
    <dbReference type="NCBI Taxonomy" id="1509407"/>
    <lineage>
        <taxon>Eukaryota</taxon>
        <taxon>Fungi</taxon>
        <taxon>Dikarya</taxon>
        <taxon>Ascomycota</taxon>
        <taxon>Pezizomycotina</taxon>
        <taxon>Eurotiomycetes</taxon>
        <taxon>Eurotiomycetidae</taxon>
        <taxon>Eurotiales</taxon>
        <taxon>Aspergillaceae</taxon>
        <taxon>Aspergillus</taxon>
        <taxon>Aspergillus subgen. Circumdati</taxon>
    </lineage>
</organism>
<dbReference type="OrthoDB" id="6339427at2759"/>
<dbReference type="InterPro" id="IPR036259">
    <property type="entry name" value="MFS_trans_sf"/>
</dbReference>
<dbReference type="InterPro" id="IPR020846">
    <property type="entry name" value="MFS_dom"/>
</dbReference>
<dbReference type="SUPFAM" id="SSF103473">
    <property type="entry name" value="MFS general substrate transporter"/>
    <property type="match status" value="1"/>
</dbReference>
<dbReference type="GO" id="GO:0016020">
    <property type="term" value="C:membrane"/>
    <property type="evidence" value="ECO:0007669"/>
    <property type="project" value="UniProtKB-SubCell"/>
</dbReference>
<dbReference type="InterPro" id="IPR005829">
    <property type="entry name" value="Sugar_transporter_CS"/>
</dbReference>
<feature type="transmembrane region" description="Helical" evidence="8">
    <location>
        <begin position="184"/>
        <end position="206"/>
    </location>
</feature>
<evidence type="ECO:0000256" key="3">
    <source>
        <dbReference type="ARBA" id="ARBA00022448"/>
    </source>
</evidence>
<accession>A0A0L1JDB4</accession>
<feature type="transmembrane region" description="Helical" evidence="8">
    <location>
        <begin position="154"/>
        <end position="172"/>
    </location>
</feature>
<dbReference type="PROSITE" id="PS00216">
    <property type="entry name" value="SUGAR_TRANSPORT_1"/>
    <property type="match status" value="1"/>
</dbReference>
<dbReference type="Pfam" id="PF00083">
    <property type="entry name" value="Sugar_tr"/>
    <property type="match status" value="1"/>
</dbReference>
<dbReference type="RefSeq" id="XP_015410658.1">
    <property type="nucleotide sequence ID" value="XM_015547254.1"/>
</dbReference>
<evidence type="ECO:0000313" key="10">
    <source>
        <dbReference type="EMBL" id="KNG89735.1"/>
    </source>
</evidence>
<evidence type="ECO:0000256" key="2">
    <source>
        <dbReference type="ARBA" id="ARBA00010992"/>
    </source>
</evidence>
<feature type="transmembrane region" description="Helical" evidence="8">
    <location>
        <begin position="449"/>
        <end position="469"/>
    </location>
</feature>
<feature type="transmembrane region" description="Helical" evidence="8">
    <location>
        <begin position="66"/>
        <end position="87"/>
    </location>
</feature>
<keyword evidence="4 8" id="KW-0812">Transmembrane</keyword>
<feature type="transmembrane region" description="Helical" evidence="8">
    <location>
        <begin position="346"/>
        <end position="369"/>
    </location>
</feature>
<dbReference type="AlphaFoldDB" id="A0A0L1JDB4"/>
<feature type="domain" description="Major facilitator superfamily (MFS) profile" evidence="9">
    <location>
        <begin position="24"/>
        <end position="473"/>
    </location>
</feature>
<evidence type="ECO:0000256" key="5">
    <source>
        <dbReference type="ARBA" id="ARBA00022989"/>
    </source>
</evidence>
<reference evidence="10 11" key="1">
    <citation type="submission" date="2014-06" db="EMBL/GenBank/DDBJ databases">
        <title>The Genome of the Aflatoxigenic Filamentous Fungus Aspergillus nomius.</title>
        <authorList>
            <person name="Moore M.G."/>
            <person name="Shannon B.M."/>
            <person name="Brian M.M."/>
        </authorList>
    </citation>
    <scope>NUCLEOTIDE SEQUENCE [LARGE SCALE GENOMIC DNA]</scope>
    <source>
        <strain evidence="10 11">NRRL 13137</strain>
    </source>
</reference>
<sequence length="535" mass="60602">MAFLKDSQKKPYFGLKGGWLTFWITVACATDMSLFGYDQGLFSGVVVTEDFLVVHDLVGRSKTTTLSTVTAIYDVGCFFGALVAFSIGERLGRKKSILLGTTLMAIGTLLKCTSYSLPQIFVGRVILGFGNGINTSTAPIWQTETSSPKWRGKLVFLEMVMNILGFSMVNWINYGLSFAGGAVAWRFPIAFQFMFIFVLFATVPWLPESPRWLMQKGYEKEAVEILSCIEDKPVDDPYVVAQKNEIEYAINYERENAIRWRDIFLRRKTDSTDTKTLRRLILGAGTQFMQQFEGVNIMSYYLPTVLMQFVGLSDSMARLLTAVNSVTYLICTCCAVGLIERMGRRGLMMLSTAGQFFAFLIITILLRYAEANADTPQGQKFGSASIVFFFLFYISFGLGMLEIPWLYPTELNSLQMRNKGAAVATATNWLTNFVIVEITPIGIQNIGWKFWIVWTVFNAAFLPVIYFFYPETANRTLEDIDAYYRSNPSLIVVKDPDAISVKRPLKYIEHEDHEMRKIGEIKTRKANDLMVEHVE</sequence>
<dbReference type="InterPro" id="IPR005828">
    <property type="entry name" value="MFS_sugar_transport-like"/>
</dbReference>
<dbReference type="PANTHER" id="PTHR48022">
    <property type="entry name" value="PLASTIDIC GLUCOSE TRANSPORTER 4"/>
    <property type="match status" value="1"/>
</dbReference>
<protein>
    <recommendedName>
        <fullName evidence="9">Major facilitator superfamily (MFS) profile domain-containing protein</fullName>
    </recommendedName>
</protein>
<feature type="transmembrane region" description="Helical" evidence="8">
    <location>
        <begin position="12"/>
        <end position="35"/>
    </location>
</feature>
<dbReference type="EMBL" id="JNOM01000025">
    <property type="protein sequence ID" value="KNG89735.1"/>
    <property type="molecule type" value="Genomic_DNA"/>
</dbReference>
<evidence type="ECO:0000259" key="9">
    <source>
        <dbReference type="PROSITE" id="PS50850"/>
    </source>
</evidence>
<comment type="subcellular location">
    <subcellularLocation>
        <location evidence="1">Membrane</location>
        <topology evidence="1">Multi-pass membrane protein</topology>
    </subcellularLocation>
</comment>
<dbReference type="NCBIfam" id="TIGR00879">
    <property type="entry name" value="SP"/>
    <property type="match status" value="1"/>
</dbReference>
<dbReference type="PROSITE" id="PS50850">
    <property type="entry name" value="MFS"/>
    <property type="match status" value="1"/>
</dbReference>
<dbReference type="Gene3D" id="1.20.1250.20">
    <property type="entry name" value="MFS general substrate transporter like domains"/>
    <property type="match status" value="1"/>
</dbReference>
<keyword evidence="3 7" id="KW-0813">Transport</keyword>
<dbReference type="GO" id="GO:0005351">
    <property type="term" value="F:carbohydrate:proton symporter activity"/>
    <property type="evidence" value="ECO:0007669"/>
    <property type="project" value="TreeGrafter"/>
</dbReference>
<evidence type="ECO:0000256" key="1">
    <source>
        <dbReference type="ARBA" id="ARBA00004141"/>
    </source>
</evidence>
<feature type="transmembrane region" description="Helical" evidence="8">
    <location>
        <begin position="319"/>
        <end position="339"/>
    </location>
</feature>
<comment type="similarity">
    <text evidence="2 7">Belongs to the major facilitator superfamily. Sugar transporter (TC 2.A.1.1) family.</text>
</comment>
<dbReference type="FunFam" id="1.20.1250.20:FF:000061">
    <property type="entry name" value="MFS sugar transporter"/>
    <property type="match status" value="1"/>
</dbReference>
<evidence type="ECO:0000313" key="11">
    <source>
        <dbReference type="Proteomes" id="UP000037505"/>
    </source>
</evidence>
<dbReference type="InterPro" id="IPR003663">
    <property type="entry name" value="Sugar/inositol_transpt"/>
</dbReference>
<dbReference type="GeneID" id="26803801"/>
<comment type="caution">
    <text evidence="10">The sequence shown here is derived from an EMBL/GenBank/DDBJ whole genome shotgun (WGS) entry which is preliminary data.</text>
</comment>
<dbReference type="Proteomes" id="UP000037505">
    <property type="component" value="Unassembled WGS sequence"/>
</dbReference>
<dbReference type="PROSITE" id="PS51257">
    <property type="entry name" value="PROKAR_LIPOPROTEIN"/>
    <property type="match status" value="1"/>
</dbReference>
<evidence type="ECO:0000256" key="4">
    <source>
        <dbReference type="ARBA" id="ARBA00022692"/>
    </source>
</evidence>
<evidence type="ECO:0000256" key="6">
    <source>
        <dbReference type="ARBA" id="ARBA00023136"/>
    </source>
</evidence>
<keyword evidence="11" id="KW-1185">Reference proteome</keyword>
<dbReference type="PRINTS" id="PR00171">
    <property type="entry name" value="SUGRTRNSPORT"/>
</dbReference>
<name>A0A0L1JDB4_ASPN3</name>
<feature type="transmembrane region" description="Helical" evidence="8">
    <location>
        <begin position="381"/>
        <end position="401"/>
    </location>
</feature>
<dbReference type="InterPro" id="IPR050360">
    <property type="entry name" value="MFS_Sugar_Transporters"/>
</dbReference>
<dbReference type="PANTHER" id="PTHR48022:SF26">
    <property type="entry name" value="MAJOR FACILITATOR SUPERFAMILY (MFS) PROFILE DOMAIN-CONTAINING PROTEIN-RELATED"/>
    <property type="match status" value="1"/>
</dbReference>
<keyword evidence="6 8" id="KW-0472">Membrane</keyword>
<gene>
    <name evidence="10" type="ORF">ANOM_001997</name>
</gene>
<evidence type="ECO:0000256" key="8">
    <source>
        <dbReference type="SAM" id="Phobius"/>
    </source>
</evidence>
<feature type="transmembrane region" description="Helical" evidence="8">
    <location>
        <begin position="421"/>
        <end position="443"/>
    </location>
</feature>